<feature type="region of interest" description="Disordered" evidence="1">
    <location>
        <begin position="1"/>
        <end position="43"/>
    </location>
</feature>
<gene>
    <name evidence="2" type="ORF">NMYAN_60119</name>
</gene>
<sequence>MYKDKFRNGHQRVEHIESGRVNTDKGSTKSRQSVVTEKTKSRMRSFHIQQEQTVLNTAVAVKPIDQLKGLLPSNINAYIPARAFAYLG</sequence>
<comment type="caution">
    <text evidence="2">The sequence shown here is derived from an EMBL/GenBank/DDBJ whole genome shotgun (WGS) entry which is preliminary data.</text>
</comment>
<dbReference type="Proteomes" id="UP000601736">
    <property type="component" value="Unassembled WGS sequence"/>
</dbReference>
<reference evidence="2" key="1">
    <citation type="submission" date="2021-02" db="EMBL/GenBank/DDBJ databases">
        <authorList>
            <person name="Han P."/>
        </authorList>
    </citation>
    <scope>NUCLEOTIDE SEQUENCE</scope>
    <source>
        <strain evidence="2">Nitrosomonas nitrosa 18-3D</strain>
    </source>
</reference>
<accession>A0A8H8Z1Y5</accession>
<name>A0A8H8Z1Y5_9PROT</name>
<evidence type="ECO:0000313" key="2">
    <source>
        <dbReference type="EMBL" id="CAE6516650.1"/>
    </source>
</evidence>
<protein>
    <submittedName>
        <fullName evidence="2">Uncharacterized protein</fullName>
    </submittedName>
</protein>
<evidence type="ECO:0000313" key="3">
    <source>
        <dbReference type="Proteomes" id="UP000601736"/>
    </source>
</evidence>
<dbReference type="EMBL" id="CAJNAP010000052">
    <property type="protein sequence ID" value="CAE6516650.1"/>
    <property type="molecule type" value="Genomic_DNA"/>
</dbReference>
<evidence type="ECO:0000256" key="1">
    <source>
        <dbReference type="SAM" id="MobiDB-lite"/>
    </source>
</evidence>
<dbReference type="RefSeq" id="WP_204800360.1">
    <property type="nucleotide sequence ID" value="NZ_CAJNAP010000052.1"/>
</dbReference>
<proteinExistence type="predicted"/>
<dbReference type="AlphaFoldDB" id="A0A8H8Z1Y5"/>
<organism evidence="2 3">
    <name type="scientific">Nitrosomonas nitrosa</name>
    <dbReference type="NCBI Taxonomy" id="52442"/>
    <lineage>
        <taxon>Bacteria</taxon>
        <taxon>Pseudomonadati</taxon>
        <taxon>Pseudomonadota</taxon>
        <taxon>Betaproteobacteria</taxon>
        <taxon>Nitrosomonadales</taxon>
        <taxon>Nitrosomonadaceae</taxon>
        <taxon>Nitrosomonas</taxon>
    </lineage>
</organism>
<feature type="compositionally biased region" description="Basic and acidic residues" evidence="1">
    <location>
        <begin position="1"/>
        <end position="27"/>
    </location>
</feature>